<dbReference type="InParanoid" id="A0A067PTN2"/>
<dbReference type="HOGENOM" id="CLU_1454630_0_0_1"/>
<proteinExistence type="predicted"/>
<accession>A0A067PTN2</accession>
<sequence length="186" mass="20613">MPSIQSYSHLFKTSVTGTTVNGTPLPLPVGLLEKMVREASSSNLAAIGPIDNIFFAYPFQNPAIIFSAKGGETLVKLANEPRLARFVEAIVLEGDEETPDCTQMTDVGLQFQETMSNMHQFPSLSTLRVAFKPISSEDRPPPPRPFPIPLPRFHRQTSKPAASSSIVGYRQPFPYYDPQCRWTWGG</sequence>
<dbReference type="EMBL" id="KL197732">
    <property type="protein sequence ID" value="KDQ53701.1"/>
    <property type="molecule type" value="Genomic_DNA"/>
</dbReference>
<name>A0A067PTN2_9AGAM</name>
<dbReference type="Proteomes" id="UP000027265">
    <property type="component" value="Unassembled WGS sequence"/>
</dbReference>
<evidence type="ECO:0000313" key="2">
    <source>
        <dbReference type="Proteomes" id="UP000027265"/>
    </source>
</evidence>
<reference evidence="2" key="1">
    <citation type="journal article" date="2014" name="Proc. Natl. Acad. Sci. U.S.A.">
        <title>Extensive sampling of basidiomycete genomes demonstrates inadequacy of the white-rot/brown-rot paradigm for wood decay fungi.</title>
        <authorList>
            <person name="Riley R."/>
            <person name="Salamov A.A."/>
            <person name="Brown D.W."/>
            <person name="Nagy L.G."/>
            <person name="Floudas D."/>
            <person name="Held B.W."/>
            <person name="Levasseur A."/>
            <person name="Lombard V."/>
            <person name="Morin E."/>
            <person name="Otillar R."/>
            <person name="Lindquist E.A."/>
            <person name="Sun H."/>
            <person name="LaButti K.M."/>
            <person name="Schmutz J."/>
            <person name="Jabbour D."/>
            <person name="Luo H."/>
            <person name="Baker S.E."/>
            <person name="Pisabarro A.G."/>
            <person name="Walton J.D."/>
            <person name="Blanchette R.A."/>
            <person name="Henrissat B."/>
            <person name="Martin F."/>
            <person name="Cullen D."/>
            <person name="Hibbett D.S."/>
            <person name="Grigoriev I.V."/>
        </authorList>
    </citation>
    <scope>NUCLEOTIDE SEQUENCE [LARGE SCALE GENOMIC DNA]</scope>
    <source>
        <strain evidence="2">MUCL 33604</strain>
    </source>
</reference>
<gene>
    <name evidence="1" type="ORF">JAAARDRAFT_197158</name>
</gene>
<dbReference type="AlphaFoldDB" id="A0A067PTN2"/>
<organism evidence="1 2">
    <name type="scientific">Jaapia argillacea MUCL 33604</name>
    <dbReference type="NCBI Taxonomy" id="933084"/>
    <lineage>
        <taxon>Eukaryota</taxon>
        <taxon>Fungi</taxon>
        <taxon>Dikarya</taxon>
        <taxon>Basidiomycota</taxon>
        <taxon>Agaricomycotina</taxon>
        <taxon>Agaricomycetes</taxon>
        <taxon>Agaricomycetidae</taxon>
        <taxon>Jaapiales</taxon>
        <taxon>Jaapiaceae</taxon>
        <taxon>Jaapia</taxon>
    </lineage>
</organism>
<protein>
    <submittedName>
        <fullName evidence="1">Uncharacterized protein</fullName>
    </submittedName>
</protein>
<keyword evidence="2" id="KW-1185">Reference proteome</keyword>
<evidence type="ECO:0000313" key="1">
    <source>
        <dbReference type="EMBL" id="KDQ53701.1"/>
    </source>
</evidence>